<gene>
    <name evidence="1" type="ORF">OMES3154_00667</name>
</gene>
<protein>
    <submittedName>
        <fullName evidence="1">Uncharacterized protein</fullName>
    </submittedName>
</protein>
<keyword evidence="2" id="KW-1185">Reference proteome</keyword>
<dbReference type="RefSeq" id="WP_156683380.1">
    <property type="nucleotide sequence ID" value="NZ_CABWIB010000001.1"/>
</dbReference>
<dbReference type="EMBL" id="CABWIB010000001">
    <property type="protein sequence ID" value="VWL85382.1"/>
    <property type="molecule type" value="Genomic_DNA"/>
</dbReference>
<proteinExistence type="predicted"/>
<accession>A0A6I8MD09</accession>
<dbReference type="Proteomes" id="UP000419017">
    <property type="component" value="Unassembled WGS sequence"/>
</dbReference>
<name>A0A6I8MD09_9FUSO</name>
<sequence>MLLLSEWKKEKETLHHLSQILGKYKLESRFKEPQWAHVILDVNTVGFTTGILFYNDTTYEIAVNLRDDRIEVITENETEYITLEDGKSIKDYYLAIDKILLKNGIIVNINKKPQEVPDKTLFDEDIDHHHYNSEISKKFLKIMHFGLKALSKFISPYRTRKVKPGLFWGTFDISCLINYNQLQKSFDESMVIEHNAFDEHFIEFGFWFGDDNFKGPTFFILPHPFLGDDFNRNVKLPEGGYFYEPLKEFMFEFDKLDDKTAKNIVEFLRIGYKEFKTYLNWNDGGYCSIPLNIKDNEMELNCEF</sequence>
<dbReference type="InterPro" id="IPR046038">
    <property type="entry name" value="DUF5996"/>
</dbReference>
<evidence type="ECO:0000313" key="2">
    <source>
        <dbReference type="Proteomes" id="UP000419017"/>
    </source>
</evidence>
<dbReference type="AlphaFoldDB" id="A0A6I8MD09"/>
<organism evidence="1 2">
    <name type="scientific">Oceanivirga miroungae</name>
    <dbReference type="NCBI Taxonomy" id="1130046"/>
    <lineage>
        <taxon>Bacteria</taxon>
        <taxon>Fusobacteriati</taxon>
        <taxon>Fusobacteriota</taxon>
        <taxon>Fusobacteriia</taxon>
        <taxon>Fusobacteriales</taxon>
        <taxon>Leptotrichiaceae</taxon>
        <taxon>Oceanivirga</taxon>
    </lineage>
</organism>
<evidence type="ECO:0000313" key="1">
    <source>
        <dbReference type="EMBL" id="VWL85382.1"/>
    </source>
</evidence>
<dbReference type="Pfam" id="PF19459">
    <property type="entry name" value="DUF5996"/>
    <property type="match status" value="1"/>
</dbReference>
<reference evidence="1 2" key="1">
    <citation type="submission" date="2019-10" db="EMBL/GenBank/DDBJ databases">
        <authorList>
            <person name="Blom J."/>
        </authorList>
    </citation>
    <scope>NUCLEOTIDE SEQUENCE [LARGE SCALE GENOMIC DNA]</scope>
    <source>
        <strain evidence="1 2">ES3154-GLU</strain>
    </source>
</reference>